<proteinExistence type="predicted"/>
<dbReference type="Proteomes" id="UP001165121">
    <property type="component" value="Unassembled WGS sequence"/>
</dbReference>
<keyword evidence="1" id="KW-0723">Serine/threonine-protein kinase</keyword>
<protein>
    <submittedName>
        <fullName evidence="8">Unnamed protein product</fullName>
    </submittedName>
</protein>
<dbReference type="InterPro" id="IPR011009">
    <property type="entry name" value="Kinase-like_dom_sf"/>
</dbReference>
<keyword evidence="3" id="KW-0547">Nucleotide-binding</keyword>
<feature type="domain" description="Protein kinase" evidence="7">
    <location>
        <begin position="8"/>
        <end position="289"/>
    </location>
</feature>
<reference evidence="8" key="1">
    <citation type="submission" date="2023-04" db="EMBL/GenBank/DDBJ databases">
        <title>Phytophthora fragariaefolia NBRC 109709.</title>
        <authorList>
            <person name="Ichikawa N."/>
            <person name="Sato H."/>
            <person name="Tonouchi N."/>
        </authorList>
    </citation>
    <scope>NUCLEOTIDE SEQUENCE</scope>
    <source>
        <strain evidence="8">NBRC 109709</strain>
    </source>
</reference>
<dbReference type="EMBL" id="BSXT01000223">
    <property type="protein sequence ID" value="GMF21268.1"/>
    <property type="molecule type" value="Genomic_DNA"/>
</dbReference>
<name>A0A9W6WXE8_9STRA</name>
<gene>
    <name evidence="8" type="ORF">Pfra01_000277600</name>
</gene>
<dbReference type="AlphaFoldDB" id="A0A9W6WXE8"/>
<keyword evidence="2" id="KW-0808">Transferase</keyword>
<comment type="caution">
    <text evidence="8">The sequence shown here is derived from an EMBL/GenBank/DDBJ whole genome shotgun (WGS) entry which is preliminary data.</text>
</comment>
<dbReference type="Gene3D" id="1.10.510.10">
    <property type="entry name" value="Transferase(Phosphotransferase) domain 1"/>
    <property type="match status" value="1"/>
</dbReference>
<organism evidence="8 9">
    <name type="scientific">Phytophthora fragariaefolia</name>
    <dbReference type="NCBI Taxonomy" id="1490495"/>
    <lineage>
        <taxon>Eukaryota</taxon>
        <taxon>Sar</taxon>
        <taxon>Stramenopiles</taxon>
        <taxon>Oomycota</taxon>
        <taxon>Peronosporomycetes</taxon>
        <taxon>Peronosporales</taxon>
        <taxon>Peronosporaceae</taxon>
        <taxon>Phytophthora</taxon>
    </lineage>
</organism>
<evidence type="ECO:0000313" key="8">
    <source>
        <dbReference type="EMBL" id="GMF21268.1"/>
    </source>
</evidence>
<evidence type="ECO:0000256" key="1">
    <source>
        <dbReference type="ARBA" id="ARBA00022527"/>
    </source>
</evidence>
<keyword evidence="6" id="KW-0812">Transmembrane</keyword>
<dbReference type="GO" id="GO:0005634">
    <property type="term" value="C:nucleus"/>
    <property type="evidence" value="ECO:0007669"/>
    <property type="project" value="TreeGrafter"/>
</dbReference>
<accession>A0A9W6WXE8</accession>
<feature type="transmembrane region" description="Helical" evidence="6">
    <location>
        <begin position="210"/>
        <end position="231"/>
    </location>
</feature>
<evidence type="ECO:0000313" key="9">
    <source>
        <dbReference type="Proteomes" id="UP001165121"/>
    </source>
</evidence>
<keyword evidence="4" id="KW-0418">Kinase</keyword>
<dbReference type="PANTHER" id="PTHR24345:SF91">
    <property type="entry name" value="SERINE_THREONINE-PROTEIN KINASE PLK4"/>
    <property type="match status" value="1"/>
</dbReference>
<dbReference type="InterPro" id="IPR000719">
    <property type="entry name" value="Prot_kinase_dom"/>
</dbReference>
<evidence type="ECO:0000256" key="5">
    <source>
        <dbReference type="ARBA" id="ARBA00022840"/>
    </source>
</evidence>
<keyword evidence="9" id="KW-1185">Reference proteome</keyword>
<evidence type="ECO:0000259" key="7">
    <source>
        <dbReference type="PROSITE" id="PS50011"/>
    </source>
</evidence>
<dbReference type="GO" id="GO:0004674">
    <property type="term" value="F:protein serine/threonine kinase activity"/>
    <property type="evidence" value="ECO:0007669"/>
    <property type="project" value="UniProtKB-KW"/>
</dbReference>
<dbReference type="Pfam" id="PF00069">
    <property type="entry name" value="Pkinase"/>
    <property type="match status" value="1"/>
</dbReference>
<keyword evidence="6" id="KW-0472">Membrane</keyword>
<evidence type="ECO:0000256" key="3">
    <source>
        <dbReference type="ARBA" id="ARBA00022741"/>
    </source>
</evidence>
<dbReference type="SUPFAM" id="SSF56112">
    <property type="entry name" value="Protein kinase-like (PK-like)"/>
    <property type="match status" value="1"/>
</dbReference>
<evidence type="ECO:0000256" key="6">
    <source>
        <dbReference type="SAM" id="Phobius"/>
    </source>
</evidence>
<dbReference type="OrthoDB" id="541276at2759"/>
<keyword evidence="6" id="KW-1133">Transmembrane helix</keyword>
<dbReference type="PANTHER" id="PTHR24345">
    <property type="entry name" value="SERINE/THREONINE-PROTEIN KINASE PLK"/>
    <property type="match status" value="1"/>
</dbReference>
<evidence type="ECO:0000256" key="2">
    <source>
        <dbReference type="ARBA" id="ARBA00022679"/>
    </source>
</evidence>
<sequence length="300" mass="33030">MPVIREQYRVIRELSSTLYGWIFVCEDTLAGDGLVPATASIPSVIIKQVSLERMAGVTLNNPSDGHLPDNPIVEREVGDRIRAAGGHPNLVKYEDSFVEQQTLYLVMEYCADGDLHEYLSSRTQYRMTSLNALSVLFQVASGLSFLHQVGVAHRDISLENIMLHRGRCKLGDFGLATRARYAGGQLVGKNYYMAPEIVAGGRYDPKKADVWSLGIVFFIMLTGSPLVSLASTSVKAFRVLKLTGIIPVLRSWGMVASIPISALRLLSGMLNVDPSKRLSITQILEHDALTHFLGGYTETM</sequence>
<dbReference type="FunFam" id="1.10.510.10:FF:000753">
    <property type="entry name" value="CAMK/CAMKL protein kinase"/>
    <property type="match status" value="1"/>
</dbReference>
<dbReference type="PROSITE" id="PS50011">
    <property type="entry name" value="PROTEIN_KINASE_DOM"/>
    <property type="match status" value="1"/>
</dbReference>
<dbReference type="GO" id="GO:0005524">
    <property type="term" value="F:ATP binding"/>
    <property type="evidence" value="ECO:0007669"/>
    <property type="project" value="UniProtKB-KW"/>
</dbReference>
<keyword evidence="5" id="KW-0067">ATP-binding</keyword>
<evidence type="ECO:0000256" key="4">
    <source>
        <dbReference type="ARBA" id="ARBA00022777"/>
    </source>
</evidence>